<organism evidence="1 2">
    <name type="scientific">Holospora obtusa F1</name>
    <dbReference type="NCBI Taxonomy" id="1399147"/>
    <lineage>
        <taxon>Bacteria</taxon>
        <taxon>Pseudomonadati</taxon>
        <taxon>Pseudomonadota</taxon>
        <taxon>Alphaproteobacteria</taxon>
        <taxon>Holosporales</taxon>
        <taxon>Holosporaceae</taxon>
        <taxon>Holospora</taxon>
    </lineage>
</organism>
<proteinExistence type="predicted"/>
<gene>
    <name evidence="1" type="ORF">P618_200679</name>
</gene>
<reference evidence="1 2" key="1">
    <citation type="journal article" date="2014" name="FEMS Microbiol. Lett.">
        <title>Draft genome sequences of three Holospora species (Holospora obtusa, Holospora undulata, and Holospora elegans), endonuclear symbiotic bacteria of the ciliate Paramecium caudatum.</title>
        <authorList>
            <person name="Dohra H."/>
            <person name="Tanaka K."/>
            <person name="Suzuki T."/>
            <person name="Fujishima M."/>
            <person name="Suzuki H."/>
        </authorList>
    </citation>
    <scope>NUCLEOTIDE SEQUENCE [LARGE SCALE GENOMIC DNA]</scope>
    <source>
        <strain evidence="1 2">F1</strain>
    </source>
</reference>
<protein>
    <submittedName>
        <fullName evidence="1">Uncharacterized protein</fullName>
    </submittedName>
</protein>
<sequence>MRQGFYPIQILVVDGLKEAKKAQVKAKLGFETFSLYSAINVNTGSDVSHLVFSSL</sequence>
<evidence type="ECO:0000313" key="2">
    <source>
        <dbReference type="Proteomes" id="UP000019112"/>
    </source>
</evidence>
<evidence type="ECO:0000313" key="1">
    <source>
        <dbReference type="EMBL" id="ETZ07136.1"/>
    </source>
</evidence>
<dbReference type="Proteomes" id="UP000019112">
    <property type="component" value="Unassembled WGS sequence"/>
</dbReference>
<name>W6TE18_HOLOB</name>
<accession>W6TE18</accession>
<comment type="caution">
    <text evidence="1">The sequence shown here is derived from an EMBL/GenBank/DDBJ whole genome shotgun (WGS) entry which is preliminary data.</text>
</comment>
<dbReference type="EMBL" id="AWTR02000062">
    <property type="protein sequence ID" value="ETZ07136.1"/>
    <property type="molecule type" value="Genomic_DNA"/>
</dbReference>
<keyword evidence="2" id="KW-1185">Reference proteome</keyword>
<dbReference type="AlphaFoldDB" id="W6TE18"/>